<dbReference type="AlphaFoldDB" id="A0A6P6A7N4"/>
<dbReference type="InterPro" id="IPR012951">
    <property type="entry name" value="BBE"/>
</dbReference>
<dbReference type="PANTHER" id="PTHR32448">
    <property type="entry name" value="OS08G0158400 PROTEIN"/>
    <property type="match status" value="1"/>
</dbReference>
<dbReference type="Pfam" id="PF08031">
    <property type="entry name" value="BBE"/>
    <property type="match status" value="1"/>
</dbReference>
<evidence type="ECO:0000313" key="15">
    <source>
        <dbReference type="Proteomes" id="UP000515121"/>
    </source>
</evidence>
<accession>A0A6P6A7N4</accession>
<evidence type="ECO:0000256" key="8">
    <source>
        <dbReference type="ARBA" id="ARBA00022741"/>
    </source>
</evidence>
<comment type="similarity">
    <text evidence="3">Belongs to the oxygen-dependent FAD-linked oxidoreductase family.</text>
</comment>
<dbReference type="GO" id="GO:0016491">
    <property type="term" value="F:oxidoreductase activity"/>
    <property type="evidence" value="ECO:0007669"/>
    <property type="project" value="UniProtKB-KW"/>
</dbReference>
<gene>
    <name evidence="16" type="primary">LOC111307050</name>
</gene>
<evidence type="ECO:0000256" key="6">
    <source>
        <dbReference type="ARBA" id="ARBA00022630"/>
    </source>
</evidence>
<dbReference type="InterPro" id="IPR016167">
    <property type="entry name" value="FAD-bd_PCMH_sub1"/>
</dbReference>
<name>A0A6P6A7N4_DURZI</name>
<feature type="chain" id="PRO_5027847928" evidence="13">
    <location>
        <begin position="28"/>
        <end position="542"/>
    </location>
</feature>
<keyword evidence="7 13" id="KW-0732">Signal</keyword>
<dbReference type="OrthoDB" id="407275at2759"/>
<keyword evidence="11" id="KW-1015">Disulfide bond</keyword>
<comment type="subcellular location">
    <subcellularLocation>
        <location evidence="2">Secreted</location>
        <location evidence="2">Cell wall</location>
    </subcellularLocation>
</comment>
<evidence type="ECO:0000256" key="3">
    <source>
        <dbReference type="ARBA" id="ARBA00005466"/>
    </source>
</evidence>
<dbReference type="Gene3D" id="3.30.465.10">
    <property type="match status" value="1"/>
</dbReference>
<evidence type="ECO:0000256" key="11">
    <source>
        <dbReference type="ARBA" id="ARBA00023157"/>
    </source>
</evidence>
<keyword evidence="4" id="KW-0134">Cell wall</keyword>
<dbReference type="GO" id="GO:0071949">
    <property type="term" value="F:FAD binding"/>
    <property type="evidence" value="ECO:0007669"/>
    <property type="project" value="InterPro"/>
</dbReference>
<proteinExistence type="inferred from homology"/>
<dbReference type="KEGG" id="dzi:111307050"/>
<dbReference type="FunFam" id="3.30.43.10:FF:000004">
    <property type="entry name" value="Berberine bridge enzyme-like 15"/>
    <property type="match status" value="1"/>
</dbReference>
<keyword evidence="10" id="KW-0560">Oxidoreductase</keyword>
<dbReference type="Proteomes" id="UP000515121">
    <property type="component" value="Unplaced"/>
</dbReference>
<dbReference type="Gene3D" id="3.30.43.10">
    <property type="entry name" value="Uridine Diphospho-n-acetylenolpyruvylglucosamine Reductase, domain 2"/>
    <property type="match status" value="1"/>
</dbReference>
<evidence type="ECO:0000256" key="5">
    <source>
        <dbReference type="ARBA" id="ARBA00022525"/>
    </source>
</evidence>
<feature type="signal peptide" evidence="13">
    <location>
        <begin position="1"/>
        <end position="27"/>
    </location>
</feature>
<organism evidence="15 16">
    <name type="scientific">Durio zibethinus</name>
    <name type="common">Durian</name>
    <dbReference type="NCBI Taxonomy" id="66656"/>
    <lineage>
        <taxon>Eukaryota</taxon>
        <taxon>Viridiplantae</taxon>
        <taxon>Streptophyta</taxon>
        <taxon>Embryophyta</taxon>
        <taxon>Tracheophyta</taxon>
        <taxon>Spermatophyta</taxon>
        <taxon>Magnoliopsida</taxon>
        <taxon>eudicotyledons</taxon>
        <taxon>Gunneridae</taxon>
        <taxon>Pentapetalae</taxon>
        <taxon>rosids</taxon>
        <taxon>malvids</taxon>
        <taxon>Malvales</taxon>
        <taxon>Malvaceae</taxon>
        <taxon>Helicteroideae</taxon>
        <taxon>Durio</taxon>
    </lineage>
</organism>
<dbReference type="InterPro" id="IPR016166">
    <property type="entry name" value="FAD-bd_PCMH"/>
</dbReference>
<dbReference type="Gene3D" id="3.40.462.20">
    <property type="match status" value="1"/>
</dbReference>
<keyword evidence="12" id="KW-0325">Glycoprotein</keyword>
<dbReference type="Pfam" id="PF01565">
    <property type="entry name" value="FAD_binding_4"/>
    <property type="match status" value="1"/>
</dbReference>
<evidence type="ECO:0000313" key="16">
    <source>
        <dbReference type="RefSeq" id="XP_022760842.1"/>
    </source>
</evidence>
<dbReference type="SUPFAM" id="SSF56176">
    <property type="entry name" value="FAD-binding/transporter-associated domain-like"/>
    <property type="match status" value="1"/>
</dbReference>
<evidence type="ECO:0000256" key="2">
    <source>
        <dbReference type="ARBA" id="ARBA00004191"/>
    </source>
</evidence>
<dbReference type="PROSITE" id="PS51387">
    <property type="entry name" value="FAD_PCMH"/>
    <property type="match status" value="1"/>
</dbReference>
<dbReference type="InterPro" id="IPR036318">
    <property type="entry name" value="FAD-bd_PCMH-like_sf"/>
</dbReference>
<evidence type="ECO:0000256" key="4">
    <source>
        <dbReference type="ARBA" id="ARBA00022512"/>
    </source>
</evidence>
<sequence>MKSLHFSMSPFLFVVLFSLSWAISAHADENFLDCLSLHSNDSSSISKVIYTQNNSSYSSVLDSTIRNFRFNTPTTPKPFVIVTPLHVSHIQATIYCSRKHGFQIRIRSGGHDFEGLSYVSEVPFVIVDMVNLRSVDIDIENKVAWVQSGAILGELYYNIVEQSNGTLAFPAGLCPTVGIGGYLSGGGYGLLFRKYGLATDNVIDAQLVDVKGRVLDRKAMGEDLFWAIRGGGGGSFGIAVAWKVQLVSVPATMTLFTITKTLEQNATKLIHHWQSVAPKLPDEFYSGVTVTRVNSSQDGKMTILASFHASFLGGIDELIPLMQERFPELGLVREDCTEMSWIESILYMGQLPNETLNILLDRTLQSPLLSPSFKSKSDYVRKPIPEIAFQGIWSKLFEEEAHSASISFIAYGGKMDEISDSATPFPHRAGNLYKMVYSVGWQEEDNIRSQRYISWSRRLYSYMGSFVSKSPRQSYINYRDLDIGTNSKGKTSFTQGSVWGRKYFMNNFDRLVHVKTMVDPQNFFRHEQSIPPHFSRLKKNHH</sequence>
<dbReference type="InterPro" id="IPR006094">
    <property type="entry name" value="Oxid_FAD_bind_N"/>
</dbReference>
<keyword evidence="6" id="KW-0285">Flavoprotein</keyword>
<evidence type="ECO:0000256" key="9">
    <source>
        <dbReference type="ARBA" id="ARBA00022827"/>
    </source>
</evidence>
<dbReference type="InterPro" id="IPR016169">
    <property type="entry name" value="FAD-bd_PCMH_sub2"/>
</dbReference>
<evidence type="ECO:0000256" key="12">
    <source>
        <dbReference type="ARBA" id="ARBA00023180"/>
    </source>
</evidence>
<protein>
    <submittedName>
        <fullName evidence="16">Berberine bridge enzyme-like 8</fullName>
    </submittedName>
</protein>
<keyword evidence="15" id="KW-1185">Reference proteome</keyword>
<feature type="domain" description="FAD-binding PCMH-type" evidence="14">
    <location>
        <begin position="74"/>
        <end position="249"/>
    </location>
</feature>
<dbReference type="RefSeq" id="XP_022760842.1">
    <property type="nucleotide sequence ID" value="XM_022905107.1"/>
</dbReference>
<comment type="cofactor">
    <cofactor evidence="1">
        <name>FAD</name>
        <dbReference type="ChEBI" id="CHEBI:57692"/>
    </cofactor>
</comment>
<evidence type="ECO:0000256" key="7">
    <source>
        <dbReference type="ARBA" id="ARBA00022729"/>
    </source>
</evidence>
<dbReference type="GeneID" id="111307050"/>
<keyword evidence="9" id="KW-0274">FAD</keyword>
<reference evidence="16" key="1">
    <citation type="submission" date="2025-08" db="UniProtKB">
        <authorList>
            <consortium name="RefSeq"/>
        </authorList>
    </citation>
    <scope>IDENTIFICATION</scope>
    <source>
        <tissue evidence="16">Fruit stalk</tissue>
    </source>
</reference>
<evidence type="ECO:0000256" key="10">
    <source>
        <dbReference type="ARBA" id="ARBA00023002"/>
    </source>
</evidence>
<evidence type="ECO:0000259" key="14">
    <source>
        <dbReference type="PROSITE" id="PS51387"/>
    </source>
</evidence>
<evidence type="ECO:0000256" key="13">
    <source>
        <dbReference type="SAM" id="SignalP"/>
    </source>
</evidence>
<keyword evidence="8" id="KW-0547">Nucleotide-binding</keyword>
<evidence type="ECO:0000256" key="1">
    <source>
        <dbReference type="ARBA" id="ARBA00001974"/>
    </source>
</evidence>
<keyword evidence="5" id="KW-0964">Secreted</keyword>